<dbReference type="AlphaFoldDB" id="A0A8B6ER85"/>
<evidence type="ECO:0000256" key="1">
    <source>
        <dbReference type="SAM" id="SignalP"/>
    </source>
</evidence>
<evidence type="ECO:0000313" key="4">
    <source>
        <dbReference type="Proteomes" id="UP000596742"/>
    </source>
</evidence>
<sequence length="226" mass="25359">MMSNILALFYVVACVYAVSWPQGKYTLVKPTSGCPTGWVEGWRLQDNEDDKGNINSVSSGHHFYGEFTKNTKTYYCSKIREEKVIDWTTWTLLSWPKGTYCILRKGGSCPKGFANGHVYWDDEDDSGSYNSLGGTLPDGAYGRNTLIQYCCRSDGPTNIAIELPTSKPFYLVRKSTACQQVKGMNVRNEYIRTDDEDDAGNANSWAGSYPSIEGGKNILMHYCYYA</sequence>
<gene>
    <name evidence="3" type="ORF">MGAL_10B090758</name>
</gene>
<feature type="chain" id="PRO_5032743028" description="Apextrin C-terminal domain-containing protein" evidence="1">
    <location>
        <begin position="18"/>
        <end position="226"/>
    </location>
</feature>
<protein>
    <recommendedName>
        <fullName evidence="2">Apextrin C-terminal domain-containing protein</fullName>
    </recommendedName>
</protein>
<evidence type="ECO:0000313" key="3">
    <source>
        <dbReference type="EMBL" id="VDI37936.1"/>
    </source>
</evidence>
<dbReference type="OrthoDB" id="5954510at2759"/>
<feature type="domain" description="Apextrin C-terminal" evidence="2">
    <location>
        <begin position="20"/>
        <end position="225"/>
    </location>
</feature>
<comment type="caution">
    <text evidence="3">The sequence shown here is derived from an EMBL/GenBank/DDBJ whole genome shotgun (WGS) entry which is preliminary data.</text>
</comment>
<keyword evidence="1" id="KW-0732">Signal</keyword>
<feature type="signal peptide" evidence="1">
    <location>
        <begin position="1"/>
        <end position="17"/>
    </location>
</feature>
<dbReference type="InterPro" id="IPR031569">
    <property type="entry name" value="ApeC"/>
</dbReference>
<accession>A0A8B6ER85</accession>
<organism evidence="3 4">
    <name type="scientific">Mytilus galloprovincialis</name>
    <name type="common">Mediterranean mussel</name>
    <dbReference type="NCBI Taxonomy" id="29158"/>
    <lineage>
        <taxon>Eukaryota</taxon>
        <taxon>Metazoa</taxon>
        <taxon>Spiralia</taxon>
        <taxon>Lophotrochozoa</taxon>
        <taxon>Mollusca</taxon>
        <taxon>Bivalvia</taxon>
        <taxon>Autobranchia</taxon>
        <taxon>Pteriomorphia</taxon>
        <taxon>Mytilida</taxon>
        <taxon>Mytiloidea</taxon>
        <taxon>Mytilidae</taxon>
        <taxon>Mytilinae</taxon>
        <taxon>Mytilus</taxon>
    </lineage>
</organism>
<reference evidence="3" key="1">
    <citation type="submission" date="2018-11" db="EMBL/GenBank/DDBJ databases">
        <authorList>
            <person name="Alioto T."/>
            <person name="Alioto T."/>
        </authorList>
    </citation>
    <scope>NUCLEOTIDE SEQUENCE</scope>
</reference>
<proteinExistence type="predicted"/>
<dbReference type="EMBL" id="UYJE01005521">
    <property type="protein sequence ID" value="VDI37936.1"/>
    <property type="molecule type" value="Genomic_DNA"/>
</dbReference>
<evidence type="ECO:0000259" key="2">
    <source>
        <dbReference type="Pfam" id="PF16977"/>
    </source>
</evidence>
<dbReference type="PANTHER" id="PTHR19324">
    <property type="entry name" value="PERFORIN-LIKE PROTEIN 1"/>
    <property type="match status" value="1"/>
</dbReference>
<keyword evidence="4" id="KW-1185">Reference proteome</keyword>
<dbReference type="Pfam" id="PF16977">
    <property type="entry name" value="ApeC"/>
    <property type="match status" value="1"/>
</dbReference>
<name>A0A8B6ER85_MYTGA</name>
<dbReference type="Proteomes" id="UP000596742">
    <property type="component" value="Unassembled WGS sequence"/>
</dbReference>
<dbReference type="PANTHER" id="PTHR19324:SF33">
    <property type="entry name" value="MUCIN-5AC"/>
    <property type="match status" value="1"/>
</dbReference>